<dbReference type="OrthoDB" id="9803988at2"/>
<evidence type="ECO:0000256" key="1">
    <source>
        <dbReference type="ARBA" id="ARBA00004418"/>
    </source>
</evidence>
<dbReference type="GO" id="GO:0030288">
    <property type="term" value="C:outer membrane-bounded periplasmic space"/>
    <property type="evidence" value="ECO:0007669"/>
    <property type="project" value="UniProtKB-ARBA"/>
</dbReference>
<dbReference type="GO" id="GO:1904680">
    <property type="term" value="F:peptide transmembrane transporter activity"/>
    <property type="evidence" value="ECO:0007669"/>
    <property type="project" value="TreeGrafter"/>
</dbReference>
<dbReference type="PIRSF" id="PIRSF002741">
    <property type="entry name" value="MppA"/>
    <property type="match status" value="1"/>
</dbReference>
<dbReference type="PANTHER" id="PTHR30290:SF9">
    <property type="entry name" value="OLIGOPEPTIDE-BINDING PROTEIN APPA"/>
    <property type="match status" value="1"/>
</dbReference>
<evidence type="ECO:0000313" key="7">
    <source>
        <dbReference type="EMBL" id="AEM42585.1"/>
    </source>
</evidence>
<keyword evidence="7" id="KW-0614">Plasmid</keyword>
<dbReference type="Pfam" id="PF00496">
    <property type="entry name" value="SBP_bac_5"/>
    <property type="match status" value="1"/>
</dbReference>
<dbReference type="CDD" id="cd08498">
    <property type="entry name" value="PBP2_NikA_DppA_OppA_like_2"/>
    <property type="match status" value="1"/>
</dbReference>
<dbReference type="SUPFAM" id="SSF53850">
    <property type="entry name" value="Periplasmic binding protein-like II"/>
    <property type="match status" value="1"/>
</dbReference>
<dbReference type="PANTHER" id="PTHR30290">
    <property type="entry name" value="PERIPLASMIC BINDING COMPONENT OF ABC TRANSPORTER"/>
    <property type="match status" value="1"/>
</dbReference>
<protein>
    <submittedName>
        <fullName evidence="7">ABC transporter substrate-binding protein (Oligopeptide)</fullName>
    </submittedName>
</protein>
<keyword evidence="3" id="KW-0813">Transport</keyword>
<evidence type="ECO:0000256" key="4">
    <source>
        <dbReference type="ARBA" id="ARBA00022729"/>
    </source>
</evidence>
<feature type="signal peptide" evidence="5">
    <location>
        <begin position="1"/>
        <end position="36"/>
    </location>
</feature>
<evidence type="ECO:0000256" key="2">
    <source>
        <dbReference type="ARBA" id="ARBA00005695"/>
    </source>
</evidence>
<dbReference type="InterPro" id="IPR000914">
    <property type="entry name" value="SBP_5_dom"/>
</dbReference>
<dbReference type="Gene3D" id="3.90.76.10">
    <property type="entry name" value="Dipeptide-binding Protein, Domain 1"/>
    <property type="match status" value="1"/>
</dbReference>
<sequence length="538" mass="57843">MTIRPALPKSLTLRPRRAALMLGTVAMMAMASVASAESVTWVRSLDAASLDVHSRNEGVTITLLKHLYEPLVERANDGSLLPRLATDWQMLPDDPAVWQFKIREGVTFHDGTPLTAADVVFSLQRAQDEGSGFRSYLSSVAEITAPDDYTVNMRLVGVSPIFPTNLTPIMIMSADWAAANDSLTPQAAGSTDVNYATTHENGTGRYQLHSREVDVASHLTAYDAHWSGQIPAVDDITFRVISDPSTRLAALLSGEADFVQDVPVQDVERLRETAGINLVDGPENRIIYFGYDVSSDSLMSSNVDGNPFADARVREAIALAFNRDAIHRVVMRGQSVPAGVAVPPFVDGWTPELDAYAAPDIAGATALLAEAGYPDGFSVQLDCPNDRYLNDEAICIATAGMLGQIGIDVTVAGASMAIVSPKVIGDQSDFFLLGAGVPTFDSAYLFDVLYHSKTGAYGAYNGSRLADPALDARIEALASEVDIDARSAAMTGIWQTLKDEFIVLPVHSQVLSYAMREGLSLPVHPENIPNLADMQVAQ</sequence>
<dbReference type="GO" id="GO:0043190">
    <property type="term" value="C:ATP-binding cassette (ABC) transporter complex"/>
    <property type="evidence" value="ECO:0007669"/>
    <property type="project" value="InterPro"/>
</dbReference>
<feature type="chain" id="PRO_5003395764" evidence="5">
    <location>
        <begin position="37"/>
        <end position="538"/>
    </location>
</feature>
<dbReference type="KEGG" id="kvl:KVU_PA0166"/>
<evidence type="ECO:0000313" key="8">
    <source>
        <dbReference type="Proteomes" id="UP000000692"/>
    </source>
</evidence>
<dbReference type="Proteomes" id="UP000000692">
    <property type="component" value="Plasmid 1"/>
</dbReference>
<proteinExistence type="inferred from homology"/>
<dbReference type="Gene3D" id="3.10.105.10">
    <property type="entry name" value="Dipeptide-binding Protein, Domain 3"/>
    <property type="match status" value="1"/>
</dbReference>
<geneLocation type="plasmid" evidence="8">
    <name>pKVU_100</name>
</geneLocation>
<organism evidence="7 8">
    <name type="scientific">Ketogulonicigenium vulgare (strain WSH-001)</name>
    <dbReference type="NCBI Taxonomy" id="759362"/>
    <lineage>
        <taxon>Bacteria</taxon>
        <taxon>Pseudomonadati</taxon>
        <taxon>Pseudomonadota</taxon>
        <taxon>Alphaproteobacteria</taxon>
        <taxon>Rhodobacterales</taxon>
        <taxon>Roseobacteraceae</taxon>
        <taxon>Ketogulonicigenium</taxon>
    </lineage>
</organism>
<dbReference type="GO" id="GO:0015833">
    <property type="term" value="P:peptide transport"/>
    <property type="evidence" value="ECO:0007669"/>
    <property type="project" value="TreeGrafter"/>
</dbReference>
<gene>
    <name evidence="7" type="ordered locus">KVU_PA0166</name>
</gene>
<comment type="similarity">
    <text evidence="2">Belongs to the bacterial solute-binding protein 5 family.</text>
</comment>
<dbReference type="HOGENOM" id="CLU_017028_7_4_5"/>
<dbReference type="InterPro" id="IPR030678">
    <property type="entry name" value="Peptide/Ni-bd"/>
</dbReference>
<accession>F9YB33</accession>
<comment type="subcellular location">
    <subcellularLocation>
        <location evidence="1">Periplasm</location>
    </subcellularLocation>
</comment>
<dbReference type="Gene3D" id="3.40.190.10">
    <property type="entry name" value="Periplasmic binding protein-like II"/>
    <property type="match status" value="1"/>
</dbReference>
<keyword evidence="4 5" id="KW-0732">Signal</keyword>
<evidence type="ECO:0000259" key="6">
    <source>
        <dbReference type="Pfam" id="PF00496"/>
    </source>
</evidence>
<keyword evidence="8" id="KW-1185">Reference proteome</keyword>
<evidence type="ECO:0000256" key="3">
    <source>
        <dbReference type="ARBA" id="ARBA00022448"/>
    </source>
</evidence>
<dbReference type="EMBL" id="CP002019">
    <property type="protein sequence ID" value="AEM42585.1"/>
    <property type="molecule type" value="Genomic_DNA"/>
</dbReference>
<name>F9YB33_KETVW</name>
<reference evidence="7 8" key="1">
    <citation type="journal article" date="2011" name="J. Bacteriol.">
        <title>Complete genome sequence of the industrial strain Ketogulonicigenium vulgare WSH-001.</title>
        <authorList>
            <person name="Liu L."/>
            <person name="Li Y."/>
            <person name="Zhang J."/>
            <person name="Zhou Z."/>
            <person name="Liu J."/>
            <person name="Li X."/>
            <person name="Zhou J."/>
            <person name="Du G."/>
            <person name="Wang L."/>
            <person name="Chen J."/>
        </authorList>
    </citation>
    <scope>NUCLEOTIDE SEQUENCE [LARGE SCALE GENOMIC DNA]</scope>
    <source>
        <strain evidence="7 8">WSH-001</strain>
        <plasmid evidence="8">pKVU_100</plasmid>
    </source>
</reference>
<dbReference type="InterPro" id="IPR039424">
    <property type="entry name" value="SBP_5"/>
</dbReference>
<dbReference type="AlphaFoldDB" id="F9YB33"/>
<dbReference type="RefSeq" id="WP_014538261.1">
    <property type="nucleotide sequence ID" value="NC_017386.1"/>
</dbReference>
<evidence type="ECO:0000256" key="5">
    <source>
        <dbReference type="SAM" id="SignalP"/>
    </source>
</evidence>
<dbReference type="PATRIC" id="fig|759362.5.peg.2859"/>
<feature type="domain" description="Solute-binding protein family 5" evidence="6">
    <location>
        <begin position="81"/>
        <end position="454"/>
    </location>
</feature>